<dbReference type="PANTHER" id="PTHR46169:SF29">
    <property type="entry name" value="DNA REPLICATION-RELATED ELEMENT FACTOR, ISOFORM A"/>
    <property type="match status" value="1"/>
</dbReference>
<dbReference type="GO" id="GO:0005634">
    <property type="term" value="C:nucleus"/>
    <property type="evidence" value="ECO:0007669"/>
    <property type="project" value="TreeGrafter"/>
</dbReference>
<keyword evidence="2" id="KW-1185">Reference proteome</keyword>
<proteinExistence type="predicted"/>
<accession>A0A914QAP0</accession>
<dbReference type="InterPro" id="IPR052717">
    <property type="entry name" value="Vacuolar_transposase_reg"/>
</dbReference>
<organism evidence="2 3">
    <name type="scientific">Panagrolaimus davidi</name>
    <dbReference type="NCBI Taxonomy" id="227884"/>
    <lineage>
        <taxon>Eukaryota</taxon>
        <taxon>Metazoa</taxon>
        <taxon>Ecdysozoa</taxon>
        <taxon>Nematoda</taxon>
        <taxon>Chromadorea</taxon>
        <taxon>Rhabditida</taxon>
        <taxon>Tylenchina</taxon>
        <taxon>Panagrolaimomorpha</taxon>
        <taxon>Panagrolaimoidea</taxon>
        <taxon>Panagrolaimidae</taxon>
        <taxon>Panagrolaimus</taxon>
    </lineage>
</organism>
<dbReference type="Pfam" id="PF05699">
    <property type="entry name" value="Dimer_Tnp_hAT"/>
    <property type="match status" value="1"/>
</dbReference>
<evidence type="ECO:0000259" key="1">
    <source>
        <dbReference type="Pfam" id="PF05699"/>
    </source>
</evidence>
<dbReference type="WBParaSite" id="PDA_v2.g28626.t1">
    <property type="protein sequence ID" value="PDA_v2.g28626.t1"/>
    <property type="gene ID" value="PDA_v2.g28626"/>
</dbReference>
<dbReference type="GO" id="GO:0046983">
    <property type="term" value="F:protein dimerization activity"/>
    <property type="evidence" value="ECO:0007669"/>
    <property type="project" value="InterPro"/>
</dbReference>
<dbReference type="PANTHER" id="PTHR46169">
    <property type="entry name" value="DNA REPLICATION-RELATED ELEMENT FACTOR, ISOFORM A"/>
    <property type="match status" value="1"/>
</dbReference>
<evidence type="ECO:0000313" key="3">
    <source>
        <dbReference type="WBParaSite" id="PDA_v2.g28626.t1"/>
    </source>
</evidence>
<dbReference type="InterPro" id="IPR012337">
    <property type="entry name" value="RNaseH-like_sf"/>
</dbReference>
<sequence>MLNMYMSELMAIDSRFSYIAETEAFQAFVSFIKNLGFNVGRKFTNFSAPTDILPSPLNVKNSMLYEVHQLVKSFKDFLSKQSKFEYVIVLDHESLKNMYMGIVIVFINDWQLKYLILNVQDTEKINLNKIGHVKNVLLQFDLQICEHLVVCHQGMNLLDDLTDVGFSYCISETLKTVITKSVVLNNDVKKQVIFDKETVETLSVFQSIFEKIKNVIDLICKKPNLSELQSLQILFERRQKWISNVEMVESWLKIIEDDRGHLQKNFDNEDEIINFINDISNNHAYLHAFVTVLKPFQDKLQFLQCDYSPTVNHVLICFYELEDYLNRLKNSENVLVQALGVSTSTILDQMKIRFTKPIHYAACTMDIFQRAKIRQLRDASEVKKAKDETENLFVEYIKQITPTKDIKDRISPKIDDFAMCLDDELESNESSIIFAARNELTQYYRYIPSADLIAQKDVLLFWKSVTPQFPQLSKFASYILSIPASSKYIEKMCSPSTKIFANEKSLDSSMFSDLMLCRSLENFSFV</sequence>
<feature type="domain" description="HAT C-terminal dimerisation" evidence="1">
    <location>
        <begin position="445"/>
        <end position="516"/>
    </location>
</feature>
<name>A0A914QAP0_9BILA</name>
<dbReference type="InterPro" id="IPR008906">
    <property type="entry name" value="HATC_C_dom"/>
</dbReference>
<dbReference type="GO" id="GO:0006357">
    <property type="term" value="P:regulation of transcription by RNA polymerase II"/>
    <property type="evidence" value="ECO:0007669"/>
    <property type="project" value="TreeGrafter"/>
</dbReference>
<dbReference type="SUPFAM" id="SSF53098">
    <property type="entry name" value="Ribonuclease H-like"/>
    <property type="match status" value="1"/>
</dbReference>
<dbReference type="Proteomes" id="UP000887578">
    <property type="component" value="Unplaced"/>
</dbReference>
<reference evidence="3" key="1">
    <citation type="submission" date="2022-11" db="UniProtKB">
        <authorList>
            <consortium name="WormBaseParasite"/>
        </authorList>
    </citation>
    <scope>IDENTIFICATION</scope>
</reference>
<dbReference type="AlphaFoldDB" id="A0A914QAP0"/>
<protein>
    <submittedName>
        <fullName evidence="3">HAT C-terminal dimerisation domain-containing protein</fullName>
    </submittedName>
</protein>
<evidence type="ECO:0000313" key="2">
    <source>
        <dbReference type="Proteomes" id="UP000887578"/>
    </source>
</evidence>